<evidence type="ECO:0000313" key="5">
    <source>
        <dbReference type="Proteomes" id="UP000480684"/>
    </source>
</evidence>
<evidence type="ECO:0000259" key="3">
    <source>
        <dbReference type="Pfam" id="PF13193"/>
    </source>
</evidence>
<dbReference type="Pfam" id="PF00501">
    <property type="entry name" value="AMP-binding"/>
    <property type="match status" value="1"/>
</dbReference>
<dbReference type="PROSITE" id="PS00455">
    <property type="entry name" value="AMP_BINDING"/>
    <property type="match status" value="1"/>
</dbReference>
<dbReference type="Gene3D" id="3.40.50.12780">
    <property type="entry name" value="N-terminal domain of ligase-like"/>
    <property type="match status" value="1"/>
</dbReference>
<dbReference type="InterPro" id="IPR050237">
    <property type="entry name" value="ATP-dep_AMP-bd_enzyme"/>
</dbReference>
<dbReference type="InterPro" id="IPR020845">
    <property type="entry name" value="AMP-binding_CS"/>
</dbReference>
<keyword evidence="1" id="KW-0472">Membrane</keyword>
<keyword evidence="5" id="KW-1185">Reference proteome</keyword>
<dbReference type="GO" id="GO:0016878">
    <property type="term" value="F:acid-thiol ligase activity"/>
    <property type="evidence" value="ECO:0007669"/>
    <property type="project" value="UniProtKB-ARBA"/>
</dbReference>
<dbReference type="PANTHER" id="PTHR43767:SF1">
    <property type="entry name" value="NONRIBOSOMAL PEPTIDE SYNTHASE PES1 (EUROFUNG)-RELATED"/>
    <property type="match status" value="1"/>
</dbReference>
<feature type="domain" description="AMP-binding enzyme C-terminal" evidence="3">
    <location>
        <begin position="460"/>
        <end position="534"/>
    </location>
</feature>
<evidence type="ECO:0000256" key="1">
    <source>
        <dbReference type="SAM" id="Phobius"/>
    </source>
</evidence>
<dbReference type="Gene3D" id="3.30.300.30">
    <property type="match status" value="1"/>
</dbReference>
<name>A0A7C9UY58_9PROT</name>
<proteinExistence type="predicted"/>
<keyword evidence="4" id="KW-0436">Ligase</keyword>
<dbReference type="EMBL" id="JAAIYP010000033">
    <property type="protein sequence ID" value="NFV79655.1"/>
    <property type="molecule type" value="Genomic_DNA"/>
</dbReference>
<comment type="caution">
    <text evidence="4">The sequence shown here is derived from an EMBL/GenBank/DDBJ whole genome shotgun (WGS) entry which is preliminary data.</text>
</comment>
<keyword evidence="1" id="KW-1133">Transmembrane helix</keyword>
<dbReference type="InterPro" id="IPR042099">
    <property type="entry name" value="ANL_N_sf"/>
</dbReference>
<dbReference type="Proteomes" id="UP000480684">
    <property type="component" value="Unassembled WGS sequence"/>
</dbReference>
<gene>
    <name evidence="4" type="ORF">G4223_05985</name>
</gene>
<protein>
    <submittedName>
        <fullName evidence="4">Long-chain fatty acid--CoA ligase</fullName>
    </submittedName>
</protein>
<accession>A0A7C9UY58</accession>
<keyword evidence="1" id="KW-0812">Transmembrane</keyword>
<dbReference type="AlphaFoldDB" id="A0A7C9UY58"/>
<evidence type="ECO:0000259" key="2">
    <source>
        <dbReference type="Pfam" id="PF00501"/>
    </source>
</evidence>
<dbReference type="InterPro" id="IPR025110">
    <property type="entry name" value="AMP-bd_C"/>
</dbReference>
<dbReference type="CDD" id="cd05936">
    <property type="entry name" value="FC-FACS_FadD_like"/>
    <property type="match status" value="1"/>
</dbReference>
<dbReference type="SUPFAM" id="SSF56801">
    <property type="entry name" value="Acetyl-CoA synthetase-like"/>
    <property type="match status" value="1"/>
</dbReference>
<feature type="domain" description="AMP-dependent synthetase/ligase" evidence="2">
    <location>
        <begin position="22"/>
        <end position="409"/>
    </location>
</feature>
<evidence type="ECO:0000313" key="4">
    <source>
        <dbReference type="EMBL" id="NFV79655.1"/>
    </source>
</evidence>
<dbReference type="InterPro" id="IPR000873">
    <property type="entry name" value="AMP-dep_synth/lig_dom"/>
</dbReference>
<dbReference type="PANTHER" id="PTHR43767">
    <property type="entry name" value="LONG-CHAIN-FATTY-ACID--COA LIGASE"/>
    <property type="match status" value="1"/>
</dbReference>
<feature type="transmembrane region" description="Helical" evidence="1">
    <location>
        <begin position="248"/>
        <end position="271"/>
    </location>
</feature>
<dbReference type="Pfam" id="PF13193">
    <property type="entry name" value="AMP-binding_C"/>
    <property type="match status" value="1"/>
</dbReference>
<dbReference type="RefSeq" id="WP_163676474.1">
    <property type="nucleotide sequence ID" value="NZ_JAAIYP010000033.1"/>
</dbReference>
<dbReference type="InterPro" id="IPR045851">
    <property type="entry name" value="AMP-bd_C_sf"/>
</dbReference>
<reference evidence="4 5" key="1">
    <citation type="submission" date="2020-02" db="EMBL/GenBank/DDBJ databases">
        <authorList>
            <person name="Dziuba M."/>
            <person name="Kuznetsov B."/>
            <person name="Mardanov A."/>
            <person name="Ravin N."/>
            <person name="Grouzdev D."/>
        </authorList>
    </citation>
    <scope>NUCLEOTIDE SEQUENCE [LARGE SCALE GENOMIC DNA]</scope>
    <source>
        <strain evidence="4 5">SpK</strain>
    </source>
</reference>
<sequence>MTTVVQQSSSPIPAVPVSTILDQAVAQFPGQNAIDFLGKRTTYGELGELVERAARGFQQLGVRKGVRVGLCLPNTPYFVICYYAVLKAGGIVVNYNPLYVERELKHQIGDSGTTIMVTLDLKQIYPKVAAMLEETCLERVVVCRMSAILPAVKSVMFSVLKRSEMAEVPDDLRHVPFERLIANEGKPRPVEIEPKGDVAVLQYTGGTTGVPKGAMLTHANLTANAEQLRRWMPEIYAGQERVLGVLPFFHVFAMTVVMNLGVSIGAELILVPRFDLQQVLKLIGKRRPTLFPGVPTIYTALNNAASQGTFDLSSIRYCISGGAPLPVEVRTRFEEMTGCRLVEGYGLSEASPVVTCNPIAGQIKSASIGMPLDETVVEVRSTVDPTQILGVGERGEICVRGPQVMAGYWQRPADTEQAFIDGALRTGDVGYRDEDGYLFLVDRIKDVILAGGFNVYPRVIEEALYQHPAVAEAVVIGVPDPYRGQAPKAFVRLRDGVEADPDEIKSFLTTQISRIEMPRSIEIRDELPKTMIGKLSKKELVAEEQARAEEEAESKARHIS</sequence>
<organism evidence="4 5">
    <name type="scientific">Magnetospirillum aberrantis SpK</name>
    <dbReference type="NCBI Taxonomy" id="908842"/>
    <lineage>
        <taxon>Bacteria</taxon>
        <taxon>Pseudomonadati</taxon>
        <taxon>Pseudomonadota</taxon>
        <taxon>Alphaproteobacteria</taxon>
        <taxon>Rhodospirillales</taxon>
        <taxon>Rhodospirillaceae</taxon>
        <taxon>Magnetospirillum</taxon>
    </lineage>
</organism>